<dbReference type="EMBL" id="CAJNOG010000778">
    <property type="protein sequence ID" value="CAF1356239.1"/>
    <property type="molecule type" value="Genomic_DNA"/>
</dbReference>
<dbReference type="GO" id="GO:0005737">
    <property type="term" value="C:cytoplasm"/>
    <property type="evidence" value="ECO:0007669"/>
    <property type="project" value="TreeGrafter"/>
</dbReference>
<dbReference type="Proteomes" id="UP000663845">
    <property type="component" value="Unassembled WGS sequence"/>
</dbReference>
<feature type="region of interest" description="Disordered" evidence="1">
    <location>
        <begin position="688"/>
        <end position="708"/>
    </location>
</feature>
<dbReference type="GO" id="GO:0005634">
    <property type="term" value="C:nucleus"/>
    <property type="evidence" value="ECO:0007669"/>
    <property type="project" value="TreeGrafter"/>
</dbReference>
<comment type="caution">
    <text evidence="2">The sequence shown here is derived from an EMBL/GenBank/DDBJ whole genome shotgun (WGS) entry which is preliminary data.</text>
</comment>
<reference evidence="2" key="1">
    <citation type="submission" date="2021-02" db="EMBL/GenBank/DDBJ databases">
        <authorList>
            <person name="Nowell W R."/>
        </authorList>
    </citation>
    <scope>NUCLEOTIDE SEQUENCE</scope>
</reference>
<dbReference type="InterPro" id="IPR016159">
    <property type="entry name" value="Cullin_repeat-like_dom_sf"/>
</dbReference>
<dbReference type="PANTHER" id="PTHR15109:SF3">
    <property type="entry name" value="PROTEIN FAM193B"/>
    <property type="match status" value="1"/>
</dbReference>
<feature type="compositionally biased region" description="Polar residues" evidence="1">
    <location>
        <begin position="692"/>
        <end position="708"/>
    </location>
</feature>
<dbReference type="InterPro" id="IPR029717">
    <property type="entry name" value="FAM193"/>
</dbReference>
<sequence length="1007" mass="113627">MISCTNCETINDENNNNFSKCEHVNQEMIIVPDISSDDDDDEYSCSTCSSVNDSELISLDTKKLWHDIAHLIKCIYRETHREFTENHSEDEICKAKEYVQILTQINSESLFNKIESIVLEYVDEIRNQVLKRFQTSLKTSNDVQLFISYLLDEYNTFIQAAKNISTILFYLEENYMKSFHLTWLLYNKHLYEKLIYMDKKIQHSMSTMIDLLQPSNDDTNNYSPAEDTHLLNRFLEFDEEMSEIACVYKDCQTKMNSISKNIFIQNGIVVATKKKKKICKKLIEDNSNSTTTNAVNIPSVSSQQGSNGSSIGSGIGGKESSSISSFDEYLNNTSSSSYTKEESDHNTDELFHDILNNISIKPQIQQEMNDKKSKSSTNRRKETSLTPDLILPPKPPSSISSKLQADLRSLTIPSLTKIQSVSFTAGTFASITTDESSRLAAINQGRLNINLSRKLASTIKTDSTFTCTNFDQFLHQIPTSLNNKNCDFCSCECCPDSSNTNDCITCMSISNSTMINCAFNLRDAEAKQRLKLKINKRTIQNISDQSNSSIENKTKIKPYGGGDNNIDDLVRFIDGNETTSDNKSTSKKNKKKKTKQIQHKKSDTSIENVVDNSQPLSKRKQKAKLKLEQQEKLIEEIPAIQPVITPQPTPSLPEKIDSIQTNIEPSCENSPCLEEEINWITISRKQSKHKSTPISSAPVNTKQKRQQTNIKAKIPIPAQQKVTSEVISNSNKQQHNTNIPAIHVQNPVNNQQKQKIESSSSSAWSKHEETQGIDCLVKPSSTLLATAPVFIPSSSLVQPNKTNDILPIEDTTPSSSCWNSNDYRSSNPVQRPISSFLPAPGPPNTTISRCIRRPSTELRTTTTFPTYSPMNYARDNSNSTWSDIPVTNSNQFQWEYSHDEQQPQTSTIPNDFPLYDPFNSNTGLNISSSTILTHIQIPQVNDVDEMDALDKEIEDFKNNTGLNISSSTILTHIQIPQVNDVDEMDALDKEIEDFKKCYIDPCFIRQS</sequence>
<feature type="region of interest" description="Disordered" evidence="1">
    <location>
        <begin position="290"/>
        <end position="319"/>
    </location>
</feature>
<accession>A0A815HU18</accession>
<proteinExistence type="predicted"/>
<dbReference type="SUPFAM" id="SSF74788">
    <property type="entry name" value="Cullin repeat-like"/>
    <property type="match status" value="1"/>
</dbReference>
<feature type="compositionally biased region" description="Basic and acidic residues" evidence="1">
    <location>
        <begin position="368"/>
        <end position="383"/>
    </location>
</feature>
<organism evidence="2 3">
    <name type="scientific">Adineta steineri</name>
    <dbReference type="NCBI Taxonomy" id="433720"/>
    <lineage>
        <taxon>Eukaryota</taxon>
        <taxon>Metazoa</taxon>
        <taxon>Spiralia</taxon>
        <taxon>Gnathifera</taxon>
        <taxon>Rotifera</taxon>
        <taxon>Eurotatoria</taxon>
        <taxon>Bdelloidea</taxon>
        <taxon>Adinetida</taxon>
        <taxon>Adinetidae</taxon>
        <taxon>Adineta</taxon>
    </lineage>
</organism>
<feature type="region of interest" description="Disordered" evidence="1">
    <location>
        <begin position="361"/>
        <end position="398"/>
    </location>
</feature>
<feature type="compositionally biased region" description="Low complexity" evidence="1">
    <location>
        <begin position="299"/>
        <end position="310"/>
    </location>
</feature>
<dbReference type="AlphaFoldDB" id="A0A815HU18"/>
<feature type="compositionally biased region" description="Basic residues" evidence="1">
    <location>
        <begin position="585"/>
        <end position="599"/>
    </location>
</feature>
<evidence type="ECO:0000313" key="2">
    <source>
        <dbReference type="EMBL" id="CAF1356239.1"/>
    </source>
</evidence>
<name>A0A815HU18_9BILA</name>
<evidence type="ECO:0000313" key="3">
    <source>
        <dbReference type="Proteomes" id="UP000663845"/>
    </source>
</evidence>
<evidence type="ECO:0000256" key="1">
    <source>
        <dbReference type="SAM" id="MobiDB-lite"/>
    </source>
</evidence>
<protein>
    <submittedName>
        <fullName evidence="2">Uncharacterized protein</fullName>
    </submittedName>
</protein>
<gene>
    <name evidence="2" type="ORF">JYZ213_LOCUS35323</name>
</gene>
<feature type="region of interest" description="Disordered" evidence="1">
    <location>
        <begin position="576"/>
        <end position="621"/>
    </location>
</feature>
<feature type="compositionally biased region" description="Polar residues" evidence="1">
    <location>
        <begin position="605"/>
        <end position="615"/>
    </location>
</feature>
<dbReference type="PANTHER" id="PTHR15109">
    <property type="entry name" value="AGAP004327-PA"/>
    <property type="match status" value="1"/>
</dbReference>